<dbReference type="InterPro" id="IPR002035">
    <property type="entry name" value="VWF_A"/>
</dbReference>
<dbReference type="Pfam" id="PF00092">
    <property type="entry name" value="VWA"/>
    <property type="match status" value="10"/>
</dbReference>
<keyword evidence="10" id="KW-1185">Reference proteome</keyword>
<dbReference type="GeneTree" id="ENSGT00940000156462"/>
<feature type="domain" description="VWFA" evidence="8">
    <location>
        <begin position="1781"/>
        <end position="1956"/>
    </location>
</feature>
<dbReference type="SUPFAM" id="SSF53300">
    <property type="entry name" value="vWA-like"/>
    <property type="match status" value="10"/>
</dbReference>
<evidence type="ECO:0000256" key="5">
    <source>
        <dbReference type="ARBA" id="ARBA00022737"/>
    </source>
</evidence>
<evidence type="ECO:0000256" key="1">
    <source>
        <dbReference type="ARBA" id="ARBA00004498"/>
    </source>
</evidence>
<organism evidence="9 10">
    <name type="scientific">Hucho hucho</name>
    <name type="common">huchen</name>
    <dbReference type="NCBI Taxonomy" id="62062"/>
    <lineage>
        <taxon>Eukaryota</taxon>
        <taxon>Metazoa</taxon>
        <taxon>Chordata</taxon>
        <taxon>Craniata</taxon>
        <taxon>Vertebrata</taxon>
        <taxon>Euteleostomi</taxon>
        <taxon>Actinopterygii</taxon>
        <taxon>Neopterygii</taxon>
        <taxon>Teleostei</taxon>
        <taxon>Protacanthopterygii</taxon>
        <taxon>Salmoniformes</taxon>
        <taxon>Salmonidae</taxon>
        <taxon>Salmoninae</taxon>
        <taxon>Hucho</taxon>
    </lineage>
</organism>
<proteinExistence type="predicted"/>
<keyword evidence="6" id="KW-0130">Cell adhesion</keyword>
<feature type="domain" description="VWFA" evidence="8">
    <location>
        <begin position="796"/>
        <end position="972"/>
    </location>
</feature>
<dbReference type="Proteomes" id="UP000314982">
    <property type="component" value="Unassembled WGS sequence"/>
</dbReference>
<sequence length="1978" mass="216756">WNKEKDVVFLVDGSDGTRNGFPAMRDFVQRVVGKLNVGGDKDRVSVVQYGRDQEVHFYLNTYTTKEDILGTVRSLRHRGGRPLNTGAALQYVRDNVFTASSGSRSQEGVPQMLILLSGGRSSDNVDIPASALKESGVLIFGIGTRNSSREVQRIATDPSFSQSVSEFTDLPSIQDNVNIFSVLFLKLLVDQSIARKDVVFLLDGSDGTRNGFPAMRDFVQRVVEKLTVEENRDRVSVVQYSREPEAHFYLNTYTTKEDVVDTVRGLRHKGGRPLNTGAALQYVRDNVFIASSGSRRLEGVPQILILLNGGRSFDNVDTPASALKELGVLVFGIGTRSSDSRELQKISYDPSYALSVSEFTDLPNVQQQLLSAMSTVIVQVTTMTPTVIPTILVESQAPRRDVVFLLDGSDGTRSGFPAMRDFVQRVVETLGVDENKDRVAVVQYSRDPAAQFYLNTYTTKGEILNTVRGLRHKGGRPLNTGAALQYVRDNVFTASSGSRRFEGVPQLLILLSGGRSFDNVDTPASALKELGVLIFGIGTRSSDSKELQRISHDPSYALSVSDFTDLPNIQQQLLSSVEAVVIDVTPESTTDLGMFDHDTSRKDVVFLVDGSDGTRNGFPAMRDFVQRVVGKLNVGGDKDRVSVVQYGRDQEVHFYLNTYTTKEDILGTVRSLRHRGGRPLNTGAALQYVRDNVFTASSGSRSQEGVPQMLILLSGGRSSDNVDIPASALKESGVLIFGIGTRNSSREVQRIATDPSFSQSVSEFTDLPSIQEQFFSSLITVQVEATPITPTVIGKNGLFLLDGSDGTRNGFPAMRDFVQRVVEKLTVEENRDRVSVVQYSRESEAHFYLNTYTTKEDVVDTVRGLRHKGGRPLNTGAALQYVRDNVFIASSGSRRLEGVPQILILLNGGRSFDNVDTPASALKELGVLVFGIGTRSSDSRELQKISYDPSYALSVSEFTDLPNSQAPRRDVVFLLDGSDGTRSGFPAMRDFVQRVVETLSVDENKDRVAVVQYSRDPAAQFYLNTYTTKGEILNTVRGLRHKGGRPLNTGAALQYVRDNVFTASSGSRRFEGVPQLLILLSGGRSFDNVDTPASALKELGVLIFGIGTRSSDSKELQRISHDPSYALSVSDFTDLPNIQQQLLSSVEAVVIDVTPESTTDLVDHDTSRRDVVFLVDGSDGTRNGFPAMRDFVQRVVGKLNVGGDKDRVSVVQYGRDQEVHFYLNTYTTKEDILGTVRSLRHRGGRPLNTGAALQYVRDNVFTASSGSRSQEGVPQMLILLSGGRSSDNVDIPASALKESGVLIFGIGTRNSSREVQRIATDPSFSQSVSEFTDLPSIQEQFFSSLITVQVEATPITPTVIVDQSIARKDVVFLLDGSDGTRNGFPAMRDFVQRVVEKLTVEENRDRVSVVQYSREPEAHFYLNTYTTKEDVVDTVRGLRHKGGRPLNTGAALQYVRDNVFIASSGSRRLEGVPQILILLNGGRSFDNVDTPASALKELGVLVFGIGTRSSDSRELQKISYDPSYALSVSEFTDLPNVQQQLLSAMSTVIVQVTTMTPTVIPTILGKKNMSQAPRRDVVFLLDGSDGTRSGFPAMRDFVQRVVETLGVDENKDRVAVVQYSRDPAAQFYLNTYTTKGEILNTVRGLRHKGGRPLNTGAALQYVRDNVFTASSGSRRFEGVPQLLILLSGGRSFDNVDTPASALKELGVLIFGIGTRSSDSKELQRISHDPSYALSVSDFTDLPNIQQQLLSSVEAVVIDVTPESTTDLGMCHHFDHDTSRKDVVFLVDGSDGTRNGFPAMRDFVQRVVGKLNVGGDKDRVSVVQYGRDQEVHFYLNTYTTKEDILGTVRSLRHRGGRPLNTGAALQYVRDNVYTASSGSRSQEGVPQMLILLSGGRSSDNVDIPASALKESGVLIFGIGTRNSSREVQRIATDPSFSQSVSEFTDLPSIQEQFFSSLITVQVEATPITPTVIGKNGCVI</sequence>
<evidence type="ECO:0000313" key="10">
    <source>
        <dbReference type="Proteomes" id="UP000314982"/>
    </source>
</evidence>
<dbReference type="PANTHER" id="PTHR22588">
    <property type="entry name" value="VWFA DOMAIN-CONTAINING PROTEIN"/>
    <property type="match status" value="1"/>
</dbReference>
<evidence type="ECO:0000256" key="4">
    <source>
        <dbReference type="ARBA" id="ARBA00022729"/>
    </source>
</evidence>
<protein>
    <submittedName>
        <fullName evidence="9">Collagen, type VI, alpha 3</fullName>
    </submittedName>
</protein>
<keyword evidence="5" id="KW-0677">Repeat</keyword>
<evidence type="ECO:0000313" key="9">
    <source>
        <dbReference type="Ensembl" id="ENSHHUP00000007333.1"/>
    </source>
</evidence>
<keyword evidence="4" id="KW-0732">Signal</keyword>
<reference evidence="9" key="3">
    <citation type="submission" date="2025-09" db="UniProtKB">
        <authorList>
            <consortium name="Ensembl"/>
        </authorList>
    </citation>
    <scope>IDENTIFICATION</scope>
</reference>
<reference evidence="9" key="2">
    <citation type="submission" date="2025-08" db="UniProtKB">
        <authorList>
            <consortium name="Ensembl"/>
        </authorList>
    </citation>
    <scope>IDENTIFICATION</scope>
</reference>
<reference evidence="10" key="1">
    <citation type="submission" date="2018-06" db="EMBL/GenBank/DDBJ databases">
        <title>Genome assembly of Danube salmon.</title>
        <authorList>
            <person name="Macqueen D.J."/>
            <person name="Gundappa M.K."/>
        </authorList>
    </citation>
    <scope>NUCLEOTIDE SEQUENCE [LARGE SCALE GENOMIC DNA]</scope>
</reference>
<evidence type="ECO:0000256" key="7">
    <source>
        <dbReference type="ARBA" id="ARBA00023119"/>
    </source>
</evidence>
<gene>
    <name evidence="9" type="primary">COL6A3</name>
</gene>
<feature type="domain" description="VWFA" evidence="8">
    <location>
        <begin position="401"/>
        <end position="573"/>
    </location>
</feature>
<dbReference type="PROSITE" id="PS50234">
    <property type="entry name" value="VWFA"/>
    <property type="match status" value="10"/>
</dbReference>
<evidence type="ECO:0000256" key="2">
    <source>
        <dbReference type="ARBA" id="ARBA00022525"/>
    </source>
</evidence>
<feature type="domain" description="VWFA" evidence="8">
    <location>
        <begin position="1576"/>
        <end position="1748"/>
    </location>
</feature>
<evidence type="ECO:0000256" key="6">
    <source>
        <dbReference type="ARBA" id="ARBA00022889"/>
    </source>
</evidence>
<feature type="domain" description="VWFA" evidence="8">
    <location>
        <begin position="1369"/>
        <end position="1541"/>
    </location>
</feature>
<dbReference type="InterPro" id="IPR036465">
    <property type="entry name" value="vWFA_dom_sf"/>
</dbReference>
<feature type="domain" description="VWFA" evidence="8">
    <location>
        <begin position="6"/>
        <end position="183"/>
    </location>
</feature>
<name>A0A4W5JQM2_9TELE</name>
<dbReference type="SMART" id="SM00327">
    <property type="entry name" value="VWA"/>
    <property type="match status" value="10"/>
</dbReference>
<feature type="domain" description="VWFA" evidence="8">
    <location>
        <begin position="197"/>
        <end position="369"/>
    </location>
</feature>
<dbReference type="GO" id="GO:0005581">
    <property type="term" value="C:collagen trimer"/>
    <property type="evidence" value="ECO:0007669"/>
    <property type="project" value="UniProtKB-KW"/>
</dbReference>
<dbReference type="GO" id="GO:0030020">
    <property type="term" value="F:extracellular matrix structural constituent conferring tensile strength"/>
    <property type="evidence" value="ECO:0007669"/>
    <property type="project" value="TreeGrafter"/>
</dbReference>
<dbReference type="InterPro" id="IPR052229">
    <property type="entry name" value="Collagen-VI/PIF"/>
</dbReference>
<evidence type="ECO:0000259" key="8">
    <source>
        <dbReference type="PROSITE" id="PS50234"/>
    </source>
</evidence>
<feature type="domain" description="VWFA" evidence="8">
    <location>
        <begin position="1170"/>
        <end position="1345"/>
    </location>
</feature>
<dbReference type="Gene3D" id="3.40.50.410">
    <property type="entry name" value="von Willebrand factor, type A domain"/>
    <property type="match status" value="10"/>
</dbReference>
<dbReference type="PANTHER" id="PTHR22588:SF21">
    <property type="entry name" value="COLLAGEN TYPE VI ALPHA 3 CHAIN"/>
    <property type="match status" value="1"/>
</dbReference>
<dbReference type="Ensembl" id="ENSHHUT00000007553.1">
    <property type="protein sequence ID" value="ENSHHUP00000007333.1"/>
    <property type="gene ID" value="ENSHHUG00000004189.1"/>
</dbReference>
<feature type="domain" description="VWFA" evidence="8">
    <location>
        <begin position="970"/>
        <end position="1142"/>
    </location>
</feature>
<dbReference type="FunFam" id="3.40.50.410:FF:000003">
    <property type="entry name" value="Collagen type VI alpha 3 chain"/>
    <property type="match status" value="10"/>
</dbReference>
<keyword evidence="2" id="KW-0964">Secreted</keyword>
<dbReference type="GO" id="GO:0007155">
    <property type="term" value="P:cell adhesion"/>
    <property type="evidence" value="ECO:0007669"/>
    <property type="project" value="UniProtKB-KW"/>
</dbReference>
<comment type="subcellular location">
    <subcellularLocation>
        <location evidence="1">Secreted</location>
        <location evidence="1">Extracellular space</location>
        <location evidence="1">Extracellular matrix</location>
    </subcellularLocation>
</comment>
<accession>A0A4W5JQM2</accession>
<evidence type="ECO:0000256" key="3">
    <source>
        <dbReference type="ARBA" id="ARBA00022530"/>
    </source>
</evidence>
<feature type="domain" description="VWFA" evidence="8">
    <location>
        <begin position="603"/>
        <end position="778"/>
    </location>
</feature>
<keyword evidence="7" id="KW-0176">Collagen</keyword>
<keyword evidence="3" id="KW-0272">Extracellular matrix</keyword>